<dbReference type="EMBL" id="UOFR01000003">
    <property type="protein sequence ID" value="VAW90646.1"/>
    <property type="molecule type" value="Genomic_DNA"/>
</dbReference>
<organism evidence="5">
    <name type="scientific">hydrothermal vent metagenome</name>
    <dbReference type="NCBI Taxonomy" id="652676"/>
    <lineage>
        <taxon>unclassified sequences</taxon>
        <taxon>metagenomes</taxon>
        <taxon>ecological metagenomes</taxon>
    </lineage>
</organism>
<dbReference type="AlphaFoldDB" id="A0A3B1ADC7"/>
<proteinExistence type="predicted"/>
<reference evidence="5" key="1">
    <citation type="submission" date="2018-06" db="EMBL/GenBank/DDBJ databases">
        <authorList>
            <person name="Zhirakovskaya E."/>
        </authorList>
    </citation>
    <scope>NUCLEOTIDE SEQUENCE</scope>
</reference>
<dbReference type="EC" id="2.4.2.18" evidence="5"/>
<dbReference type="InterPro" id="IPR017459">
    <property type="entry name" value="Glycosyl_Trfase_fam3_N_dom"/>
</dbReference>
<evidence type="ECO:0000256" key="1">
    <source>
        <dbReference type="ARBA" id="ARBA00022676"/>
    </source>
</evidence>
<evidence type="ECO:0000259" key="3">
    <source>
        <dbReference type="Pfam" id="PF00591"/>
    </source>
</evidence>
<evidence type="ECO:0000256" key="2">
    <source>
        <dbReference type="ARBA" id="ARBA00022679"/>
    </source>
</evidence>
<dbReference type="InterPro" id="IPR035902">
    <property type="entry name" value="Nuc_phospho_transferase"/>
</dbReference>
<feature type="domain" description="Glycosyl transferase family 3 N-terminal" evidence="4">
    <location>
        <begin position="19"/>
        <end position="83"/>
    </location>
</feature>
<dbReference type="Pfam" id="PF00591">
    <property type="entry name" value="Glycos_transf_3"/>
    <property type="match status" value="1"/>
</dbReference>
<evidence type="ECO:0000313" key="5">
    <source>
        <dbReference type="EMBL" id="VAW90646.1"/>
    </source>
</evidence>
<dbReference type="SUPFAM" id="SSF52418">
    <property type="entry name" value="Nucleoside phosphorylase/phosphoribosyltransferase catalytic domain"/>
    <property type="match status" value="1"/>
</dbReference>
<dbReference type="InterPro" id="IPR000312">
    <property type="entry name" value="Glycosyl_Trfase_fam3"/>
</dbReference>
<dbReference type="Pfam" id="PF02885">
    <property type="entry name" value="Glycos_trans_3N"/>
    <property type="match status" value="1"/>
</dbReference>
<dbReference type="PANTHER" id="PTHR43285">
    <property type="entry name" value="ANTHRANILATE PHOSPHORIBOSYLTRANSFERASE"/>
    <property type="match status" value="1"/>
</dbReference>
<dbReference type="Gene3D" id="3.40.1030.10">
    <property type="entry name" value="Nucleoside phosphorylase/phosphoribosyltransferase catalytic domain"/>
    <property type="match status" value="1"/>
</dbReference>
<keyword evidence="2 5" id="KW-0808">Transferase</keyword>
<evidence type="ECO:0000259" key="4">
    <source>
        <dbReference type="Pfam" id="PF02885"/>
    </source>
</evidence>
<dbReference type="InterPro" id="IPR036320">
    <property type="entry name" value="Glycosyl_Trfase_fam3_N_dom_sf"/>
</dbReference>
<accession>A0A3B1ADC7</accession>
<gene>
    <name evidence="5" type="ORF">MNBD_GAMMA21-1726</name>
</gene>
<dbReference type="InterPro" id="IPR005940">
    <property type="entry name" value="Anthranilate_Pribosyl_Tfrase"/>
</dbReference>
<feature type="domain" description="Glycosyl transferase family 3" evidence="3">
    <location>
        <begin position="113"/>
        <end position="363"/>
    </location>
</feature>
<name>A0A3B1ADC7_9ZZZZ</name>
<dbReference type="GO" id="GO:0004048">
    <property type="term" value="F:anthranilate phosphoribosyltransferase activity"/>
    <property type="evidence" value="ECO:0007669"/>
    <property type="project" value="UniProtKB-EC"/>
</dbReference>
<dbReference type="PANTHER" id="PTHR43285:SF2">
    <property type="entry name" value="ANTHRANILATE PHOSPHORIBOSYLTRANSFERASE"/>
    <property type="match status" value="1"/>
</dbReference>
<dbReference type="GO" id="GO:0005829">
    <property type="term" value="C:cytosol"/>
    <property type="evidence" value="ECO:0007669"/>
    <property type="project" value="TreeGrafter"/>
</dbReference>
<dbReference type="GO" id="GO:0000162">
    <property type="term" value="P:L-tryptophan biosynthetic process"/>
    <property type="evidence" value="ECO:0007669"/>
    <property type="project" value="InterPro"/>
</dbReference>
<dbReference type="SUPFAM" id="SSF47648">
    <property type="entry name" value="Nucleoside phosphorylase/phosphoribosyltransferase N-terminal domain"/>
    <property type="match status" value="1"/>
</dbReference>
<sequence>MSAVSATSLSDSELALRSSIQKVATGPEYSKDLSYEEAYAAMSHILSDTADPVQAAVFFIALRMKRETDDENKGVLQAIIDTATINTAEVPEVLDIADPYDGHTRGLPMAAFIAPVMASLGMPSVCHGLEDVGPKFGITHRKVLRAAGKNVDMTVEQATAQLAQSDSAWAYVDQAAYAPKLHDLVGLRTRIVKRPVLTTVEVLVGPIRGQKQTHLLTGYVHKAYPPIYAELARFVGFDNAMIVRGVEGGVIASMQQPAKLFSYQNKGEESDIAINPADMGIEQTSRAVPMPKEFTNTDSELDVEAAATRAAELGIEALNGTQGPAFDALVYSASICLTQLGRADDFASAAKQARDVLTSGKALAHFNAG</sequence>
<dbReference type="Gene3D" id="1.20.970.10">
    <property type="entry name" value="Transferase, Pyrimidine Nucleoside Phosphorylase, Chain C"/>
    <property type="match status" value="1"/>
</dbReference>
<keyword evidence="1 5" id="KW-0328">Glycosyltransferase</keyword>
<protein>
    <submittedName>
        <fullName evidence="5">Anthranilate phosphoribosyltransferase like</fullName>
        <ecNumber evidence="5">2.4.2.18</ecNumber>
    </submittedName>
</protein>